<dbReference type="PANTHER" id="PTHR47331">
    <property type="entry name" value="PHD-TYPE DOMAIN-CONTAINING PROTEIN"/>
    <property type="match status" value="1"/>
</dbReference>
<reference evidence="1" key="1">
    <citation type="journal article" date="2023" name="Insect Mol. Biol.">
        <title>Genome sequencing provides insights into the evolution of gene families encoding plant cell wall-degrading enzymes in longhorned beetles.</title>
        <authorList>
            <person name="Shin N.R."/>
            <person name="Okamura Y."/>
            <person name="Kirsch R."/>
            <person name="Pauchet Y."/>
        </authorList>
    </citation>
    <scope>NUCLEOTIDE SEQUENCE</scope>
    <source>
        <strain evidence="1">MMC_N1</strain>
    </source>
</reference>
<sequence>DESNTSTTSEIIVMDCENTESGDIDELSVKDKKPYQCPMGDLPPESNVGCDYIGPFLIKDRKSRKPSLSKAWICIFVCMVTKAIHLELVTDLSTANFIACFKRFIARRGKPLLRPHMHLCSKFKFLLVDTLSPKFVLATLTDNLET</sequence>
<dbReference type="Gene3D" id="3.30.420.10">
    <property type="entry name" value="Ribonuclease H-like superfamily/Ribonuclease H"/>
    <property type="match status" value="1"/>
</dbReference>
<dbReference type="SUPFAM" id="SSF53098">
    <property type="entry name" value="Ribonuclease H-like"/>
    <property type="match status" value="1"/>
</dbReference>
<dbReference type="InterPro" id="IPR012337">
    <property type="entry name" value="RNaseH-like_sf"/>
</dbReference>
<evidence type="ECO:0008006" key="3">
    <source>
        <dbReference type="Google" id="ProtNLM"/>
    </source>
</evidence>
<name>A0ABQ9JIQ6_9CUCU</name>
<comment type="caution">
    <text evidence="1">The sequence shown here is derived from an EMBL/GenBank/DDBJ whole genome shotgun (WGS) entry which is preliminary data.</text>
</comment>
<dbReference type="Proteomes" id="UP001162164">
    <property type="component" value="Unassembled WGS sequence"/>
</dbReference>
<gene>
    <name evidence="1" type="ORF">NQ317_018962</name>
</gene>
<accession>A0ABQ9JIQ6</accession>
<protein>
    <recommendedName>
        <fullName evidence="3">Transposase</fullName>
    </recommendedName>
</protein>
<evidence type="ECO:0000313" key="2">
    <source>
        <dbReference type="Proteomes" id="UP001162164"/>
    </source>
</evidence>
<dbReference type="InterPro" id="IPR036397">
    <property type="entry name" value="RNaseH_sf"/>
</dbReference>
<evidence type="ECO:0000313" key="1">
    <source>
        <dbReference type="EMBL" id="KAJ8978096.1"/>
    </source>
</evidence>
<organism evidence="1 2">
    <name type="scientific">Molorchus minor</name>
    <dbReference type="NCBI Taxonomy" id="1323400"/>
    <lineage>
        <taxon>Eukaryota</taxon>
        <taxon>Metazoa</taxon>
        <taxon>Ecdysozoa</taxon>
        <taxon>Arthropoda</taxon>
        <taxon>Hexapoda</taxon>
        <taxon>Insecta</taxon>
        <taxon>Pterygota</taxon>
        <taxon>Neoptera</taxon>
        <taxon>Endopterygota</taxon>
        <taxon>Coleoptera</taxon>
        <taxon>Polyphaga</taxon>
        <taxon>Cucujiformia</taxon>
        <taxon>Chrysomeloidea</taxon>
        <taxon>Cerambycidae</taxon>
        <taxon>Lamiinae</taxon>
        <taxon>Monochamini</taxon>
        <taxon>Molorchus</taxon>
    </lineage>
</organism>
<proteinExistence type="predicted"/>
<dbReference type="EMBL" id="JAPWTJ010000473">
    <property type="protein sequence ID" value="KAJ8978096.1"/>
    <property type="molecule type" value="Genomic_DNA"/>
</dbReference>
<dbReference type="PANTHER" id="PTHR47331:SF2">
    <property type="match status" value="1"/>
</dbReference>
<feature type="non-terminal residue" evidence="1">
    <location>
        <position position="1"/>
    </location>
</feature>
<keyword evidence="2" id="KW-1185">Reference proteome</keyword>